<evidence type="ECO:0000313" key="9">
    <source>
        <dbReference type="Proteomes" id="UP000777784"/>
    </source>
</evidence>
<sequence>MKRKAFLKNVASNWVHLVWGVFLGLVMTPLFIKFLGKGNYGIWLLIHSLVGYYGLLDLGVRSAVVRYVSRDLALKDIRMANETLNTAFALYTGTGIAALVISALLALILPNVEGFAAAKHPDTPMLIILVGASLAVSFPGRLLEGVLSAAERFDLSNILGITFATIRNLFFLIALLSGGGLVAMAWVLLVVTGVEKICVAGVVLRKVPGIRISFRMARRHRIREIFNYGIHTFLAQAGDRLRLYTDSIVIASFMPPQAITIFNIGNRPLQYLSRLVLGVTRVLTPAFSRTDTIGGKAKLQRLLILGTRGTTLLSAWTCLLLAISGNRLFRLWVGEGFEESGFVLLLLLPAYLFSSSQTPIASILYGTSRHKFLSRLTLVEGVVNLGLSLWWVQTWGLYGVALGTAVPMLIVRFFILPVYACRLIDLPFAHYLRRGLGVGILPLTGAGIFSLFLMKWIPGGDLLSVLALDGIVSFVFISLTFITLLATGDEMLPDRMKPRFLDRWLPRGTRSSGKDASPPRILFIAYRFPPQGGGGVQRSAKTVKYWMRQGIPIALLSAASKGVSLEDSSLLEEIPKDLMREEAPDPSLWPHIRRLRQQWKPARKIPFINRILVGIQWLSHFLSFPDSYAGWGLTGFWRGWSLCRRFRPDLILVTGPPWTPLIVGWLLSTISGRPLVIDYRDPWTKTYLPRTPKGLSRWMNPTLERKLLSHASGVVAAHRAVLRQLDPILPKSIPRLWVPNGYDCDDFPAITASNGDSSQFTLTYTGGFFSWRNPRTLFTVLEDLLKEGKIDPARFRLCLAGSVEPALSHLSPGGYLAGRIDAKGYLPHRVSVGLLRKSTVNLVLEGELGGVNHHTPGKFYEVLAAERPVLLLCPPGTTTHLAGRSDGCHIAHPDDAVAIRNCLLNLYNDWIRGDLLRGPRREDFRFYDREHQARRWIRFLGTILP</sequence>
<keyword evidence="3 6" id="KW-0812">Transmembrane</keyword>
<feature type="transmembrane region" description="Helical" evidence="6">
    <location>
        <begin position="183"/>
        <end position="204"/>
    </location>
</feature>
<feature type="domain" description="Glycosyltransferase subfamily 4-like N-terminal" evidence="7">
    <location>
        <begin position="625"/>
        <end position="740"/>
    </location>
</feature>
<dbReference type="AlphaFoldDB" id="A0A948RZJ1"/>
<feature type="transmembrane region" description="Helical" evidence="6">
    <location>
        <begin position="12"/>
        <end position="34"/>
    </location>
</feature>
<keyword evidence="5 6" id="KW-0472">Membrane</keyword>
<dbReference type="InterPro" id="IPR050833">
    <property type="entry name" value="Poly_Biosynth_Transport"/>
</dbReference>
<dbReference type="Proteomes" id="UP000777784">
    <property type="component" value="Unassembled WGS sequence"/>
</dbReference>
<accession>A0A948RZJ1</accession>
<name>A0A948RZJ1_UNCEI</name>
<dbReference type="PANTHER" id="PTHR30250">
    <property type="entry name" value="PST FAMILY PREDICTED COLANIC ACID TRANSPORTER"/>
    <property type="match status" value="1"/>
</dbReference>
<feature type="transmembrane region" description="Helical" evidence="6">
    <location>
        <begin position="436"/>
        <end position="457"/>
    </location>
</feature>
<evidence type="ECO:0000259" key="7">
    <source>
        <dbReference type="Pfam" id="PF13579"/>
    </source>
</evidence>
<comment type="subcellular location">
    <subcellularLocation>
        <location evidence="1">Cell membrane</location>
        <topology evidence="1">Multi-pass membrane protein</topology>
    </subcellularLocation>
</comment>
<evidence type="ECO:0000256" key="6">
    <source>
        <dbReference type="SAM" id="Phobius"/>
    </source>
</evidence>
<feature type="transmembrane region" description="Helical" evidence="6">
    <location>
        <begin position="124"/>
        <end position="143"/>
    </location>
</feature>
<evidence type="ECO:0000256" key="1">
    <source>
        <dbReference type="ARBA" id="ARBA00004651"/>
    </source>
</evidence>
<feature type="transmembrane region" description="Helical" evidence="6">
    <location>
        <begin position="463"/>
        <end position="487"/>
    </location>
</feature>
<protein>
    <submittedName>
        <fullName evidence="8">Oligosaccharide flippase family protein</fullName>
    </submittedName>
</protein>
<evidence type="ECO:0000256" key="5">
    <source>
        <dbReference type="ARBA" id="ARBA00023136"/>
    </source>
</evidence>
<dbReference type="SUPFAM" id="SSF53756">
    <property type="entry name" value="UDP-Glycosyltransferase/glycogen phosphorylase"/>
    <property type="match status" value="1"/>
</dbReference>
<dbReference type="GO" id="GO:0005886">
    <property type="term" value="C:plasma membrane"/>
    <property type="evidence" value="ECO:0007669"/>
    <property type="project" value="UniProtKB-SubCell"/>
</dbReference>
<feature type="transmembrane region" description="Helical" evidence="6">
    <location>
        <begin position="155"/>
        <end position="177"/>
    </location>
</feature>
<feature type="transmembrane region" description="Helical" evidence="6">
    <location>
        <begin position="302"/>
        <end position="323"/>
    </location>
</feature>
<proteinExistence type="predicted"/>
<dbReference type="Gene3D" id="3.40.50.2000">
    <property type="entry name" value="Glycogen Phosphorylase B"/>
    <property type="match status" value="2"/>
</dbReference>
<dbReference type="InterPro" id="IPR028098">
    <property type="entry name" value="Glyco_trans_4-like_N"/>
</dbReference>
<evidence type="ECO:0000256" key="2">
    <source>
        <dbReference type="ARBA" id="ARBA00022475"/>
    </source>
</evidence>
<comment type="caution">
    <text evidence="8">The sequence shown here is derived from an EMBL/GenBank/DDBJ whole genome shotgun (WGS) entry which is preliminary data.</text>
</comment>
<feature type="transmembrane region" description="Helical" evidence="6">
    <location>
        <begin position="88"/>
        <end position="112"/>
    </location>
</feature>
<feature type="transmembrane region" description="Helical" evidence="6">
    <location>
        <begin position="343"/>
        <end position="365"/>
    </location>
</feature>
<gene>
    <name evidence="8" type="ORF">KJ970_16575</name>
</gene>
<dbReference type="PANTHER" id="PTHR30250:SF26">
    <property type="entry name" value="PSMA PROTEIN"/>
    <property type="match status" value="1"/>
</dbReference>
<evidence type="ECO:0000256" key="4">
    <source>
        <dbReference type="ARBA" id="ARBA00022989"/>
    </source>
</evidence>
<reference evidence="8" key="1">
    <citation type="submission" date="2021-05" db="EMBL/GenBank/DDBJ databases">
        <title>Energy efficiency and biological interactions define the core microbiome of deep oligotrophic groundwater.</title>
        <authorList>
            <person name="Mehrshad M."/>
            <person name="Lopez-Fernandez M."/>
            <person name="Bell E."/>
            <person name="Bernier-Latmani R."/>
            <person name="Bertilsson S."/>
            <person name="Dopson M."/>
        </authorList>
    </citation>
    <scope>NUCLEOTIDE SEQUENCE</scope>
    <source>
        <strain evidence="8">Modern_marine.mb.64</strain>
    </source>
</reference>
<keyword evidence="4 6" id="KW-1133">Transmembrane helix</keyword>
<feature type="transmembrane region" description="Helical" evidence="6">
    <location>
        <begin position="40"/>
        <end position="60"/>
    </location>
</feature>
<evidence type="ECO:0000313" key="8">
    <source>
        <dbReference type="EMBL" id="MBU2692533.1"/>
    </source>
</evidence>
<dbReference type="Pfam" id="PF13579">
    <property type="entry name" value="Glyco_trans_4_4"/>
    <property type="match status" value="1"/>
</dbReference>
<keyword evidence="2" id="KW-1003">Cell membrane</keyword>
<feature type="transmembrane region" description="Helical" evidence="6">
    <location>
        <begin position="398"/>
        <end position="424"/>
    </location>
</feature>
<dbReference type="Pfam" id="PF01943">
    <property type="entry name" value="Polysacc_synt"/>
    <property type="match status" value="1"/>
</dbReference>
<dbReference type="InterPro" id="IPR002797">
    <property type="entry name" value="Polysacc_synth"/>
</dbReference>
<evidence type="ECO:0000256" key="3">
    <source>
        <dbReference type="ARBA" id="ARBA00022692"/>
    </source>
</evidence>
<organism evidence="8 9">
    <name type="scientific">Eiseniibacteriota bacterium</name>
    <dbReference type="NCBI Taxonomy" id="2212470"/>
    <lineage>
        <taxon>Bacteria</taxon>
        <taxon>Candidatus Eiseniibacteriota</taxon>
    </lineage>
</organism>
<dbReference type="EMBL" id="JAHJDP010000095">
    <property type="protein sequence ID" value="MBU2692533.1"/>
    <property type="molecule type" value="Genomic_DNA"/>
</dbReference>